<dbReference type="RefSeq" id="WP_419189463.1">
    <property type="nucleotide sequence ID" value="NZ_CP036526.1"/>
</dbReference>
<dbReference type="PRINTS" id="PR01415">
    <property type="entry name" value="ANKYRIN"/>
</dbReference>
<feature type="repeat" description="ANK" evidence="3">
    <location>
        <begin position="126"/>
        <end position="158"/>
    </location>
</feature>
<dbReference type="InterPro" id="IPR011042">
    <property type="entry name" value="6-blade_b-propeller_TolB-like"/>
</dbReference>
<dbReference type="GO" id="GO:0004341">
    <property type="term" value="F:gluconolactonase activity"/>
    <property type="evidence" value="ECO:0007669"/>
    <property type="project" value="UniProtKB-EC"/>
</dbReference>
<dbReference type="Gene3D" id="2.120.10.30">
    <property type="entry name" value="TolB, C-terminal domain"/>
    <property type="match status" value="1"/>
</dbReference>
<dbReference type="Pfam" id="PF12796">
    <property type="entry name" value="Ank_2"/>
    <property type="match status" value="3"/>
</dbReference>
<dbReference type="Proteomes" id="UP000319817">
    <property type="component" value="Chromosome"/>
</dbReference>
<sequence length="787" mass="84208">MNYLIRYLTLFLLLLFSCLVGRIGISQEPTVSIADFAEAKDWSALAKRIDDAAASKPQADGMTALHWAVYHQHANAVDLLLANKADVNAQTRYGVTPLSIVCSLGDAAILRKLLDAGAQVNAKMPSGETPLMIAAKTGNADSVRQLIAGGAKVNENGRNDQTALMWAAAEGSFDAVSALIDGGADLNATSNAGFTAMMFAAREGRLEVAKRLVEAGVDVNAVMKPKKSGGRVPRSGTSALIMAIESRHFELAMFLVEQGANVNDQRSGFAPLHAIVSVRKPNWGEGPDGDPRRRGSGNMTSMQFIQAIIDAGADVNLTLKKGKSGKAFLNHTGATPLVLAGKTADIELIKLLVAEGADPLKGNADGCTPLMACAGIGVRAVGEEAGLEPEVIETLKYLISLGADVNTVDKNKETAMHGAGYRNFPKVVEFLTAQGADPDKWNHKNRSGWTPVMIAQGHRPGSFKPSPETVAAMQAAIDAKAKQSGAAERRDSLVGTTKLVLEEGAGEGPAWHPEHGLFFSGPAGITRLSPDGKTELFLPDAGSNGLLFDNNGKLLICQPKTRRVSRMDIATKKLEVLTDSFEGNKYNSPNDIMVDSKGRIYFSDPRYGQRNDMQIVDDAGRTVEGVYRIDTDGSVSRIITHEVDRPNGVLVTPDDRYLFVADNHNNTVGAERKLWRFDLKADGTVDAASKKLILDWKTGRGPDGMAIDDHGTLYVAGGRNEANLPSETATEFKGGVYVLSQSGERLNFIAIPRDEVTNCSFGGPNRKTLYITAGGTLWSAEVTVPQR</sequence>
<dbReference type="Gene3D" id="1.25.40.20">
    <property type="entry name" value="Ankyrin repeat-containing domain"/>
    <property type="match status" value="3"/>
</dbReference>
<feature type="repeat" description="ANK" evidence="3">
    <location>
        <begin position="93"/>
        <end position="125"/>
    </location>
</feature>
<dbReference type="InterPro" id="IPR036770">
    <property type="entry name" value="Ankyrin_rpt-contain_sf"/>
</dbReference>
<dbReference type="GO" id="GO:0005737">
    <property type="term" value="C:cytoplasm"/>
    <property type="evidence" value="ECO:0007669"/>
    <property type="project" value="TreeGrafter"/>
</dbReference>
<feature type="repeat" description="ANK" evidence="3">
    <location>
        <begin position="192"/>
        <end position="224"/>
    </location>
</feature>
<dbReference type="SUPFAM" id="SSF48403">
    <property type="entry name" value="Ankyrin repeat"/>
    <property type="match status" value="1"/>
</dbReference>
<dbReference type="PROSITE" id="PS51257">
    <property type="entry name" value="PROKAR_LIPOPROTEIN"/>
    <property type="match status" value="1"/>
</dbReference>
<evidence type="ECO:0000256" key="2">
    <source>
        <dbReference type="ARBA" id="ARBA00023043"/>
    </source>
</evidence>
<dbReference type="PANTHER" id="PTHR24189">
    <property type="entry name" value="MYOTROPHIN"/>
    <property type="match status" value="1"/>
</dbReference>
<dbReference type="InterPro" id="IPR013658">
    <property type="entry name" value="SGL"/>
</dbReference>
<name>A0A517P367_9BACT</name>
<accession>A0A517P367</accession>
<reference evidence="5 6" key="1">
    <citation type="submission" date="2019-02" db="EMBL/GenBank/DDBJ databases">
        <title>Deep-cultivation of Planctomycetes and their phenomic and genomic characterization uncovers novel biology.</title>
        <authorList>
            <person name="Wiegand S."/>
            <person name="Jogler M."/>
            <person name="Boedeker C."/>
            <person name="Pinto D."/>
            <person name="Vollmers J."/>
            <person name="Rivas-Marin E."/>
            <person name="Kohn T."/>
            <person name="Peeters S.H."/>
            <person name="Heuer A."/>
            <person name="Rast P."/>
            <person name="Oberbeckmann S."/>
            <person name="Bunk B."/>
            <person name="Jeske O."/>
            <person name="Meyerdierks A."/>
            <person name="Storesund J.E."/>
            <person name="Kallscheuer N."/>
            <person name="Luecker S."/>
            <person name="Lage O.M."/>
            <person name="Pohl T."/>
            <person name="Merkel B.J."/>
            <person name="Hornburger P."/>
            <person name="Mueller R.-W."/>
            <person name="Bruemmer F."/>
            <person name="Labrenz M."/>
            <person name="Spormann A.M."/>
            <person name="Op den Camp H."/>
            <person name="Overmann J."/>
            <person name="Amann R."/>
            <person name="Jetten M.S.M."/>
            <person name="Mascher T."/>
            <person name="Medema M.H."/>
            <person name="Devos D.P."/>
            <person name="Kaster A.-K."/>
            <person name="Ovreas L."/>
            <person name="Rohde M."/>
            <person name="Galperin M.Y."/>
            <person name="Jogler C."/>
        </authorList>
    </citation>
    <scope>NUCLEOTIDE SEQUENCE [LARGE SCALE GENOMIC DNA]</scope>
    <source>
        <strain evidence="5 6">K23_9</strain>
    </source>
</reference>
<dbReference type="Pfam" id="PF08450">
    <property type="entry name" value="SGL"/>
    <property type="match status" value="1"/>
</dbReference>
<evidence type="ECO:0000256" key="3">
    <source>
        <dbReference type="PROSITE-ProRule" id="PRU00023"/>
    </source>
</evidence>
<feature type="repeat" description="ANK" evidence="3">
    <location>
        <begin position="235"/>
        <end position="267"/>
    </location>
</feature>
<evidence type="ECO:0000313" key="6">
    <source>
        <dbReference type="Proteomes" id="UP000319817"/>
    </source>
</evidence>
<keyword evidence="6" id="KW-1185">Reference proteome</keyword>
<dbReference type="InterPro" id="IPR050745">
    <property type="entry name" value="Multifunctional_regulatory"/>
</dbReference>
<dbReference type="AlphaFoldDB" id="A0A517P367"/>
<evidence type="ECO:0000256" key="1">
    <source>
        <dbReference type="ARBA" id="ARBA00022737"/>
    </source>
</evidence>
<dbReference type="SUPFAM" id="SSF63829">
    <property type="entry name" value="Calcium-dependent phosphotriesterase"/>
    <property type="match status" value="1"/>
</dbReference>
<keyword evidence="5" id="KW-0378">Hydrolase</keyword>
<feature type="repeat" description="ANK" evidence="3">
    <location>
        <begin position="60"/>
        <end position="92"/>
    </location>
</feature>
<keyword evidence="2 3" id="KW-0040">ANK repeat</keyword>
<dbReference type="PANTHER" id="PTHR24189:SF50">
    <property type="entry name" value="ANKYRIN REPEAT AND SOCS BOX PROTEIN 2"/>
    <property type="match status" value="1"/>
</dbReference>
<dbReference type="PROSITE" id="PS50297">
    <property type="entry name" value="ANK_REP_REGION"/>
    <property type="match status" value="7"/>
</dbReference>
<organism evidence="5 6">
    <name type="scientific">Stieleria marina</name>
    <dbReference type="NCBI Taxonomy" id="1930275"/>
    <lineage>
        <taxon>Bacteria</taxon>
        <taxon>Pseudomonadati</taxon>
        <taxon>Planctomycetota</taxon>
        <taxon>Planctomycetia</taxon>
        <taxon>Pirellulales</taxon>
        <taxon>Pirellulaceae</taxon>
        <taxon>Stieleria</taxon>
    </lineage>
</organism>
<feature type="repeat" description="ANK" evidence="3">
    <location>
        <begin position="332"/>
        <end position="364"/>
    </location>
</feature>
<evidence type="ECO:0000313" key="5">
    <source>
        <dbReference type="EMBL" id="QDT13814.1"/>
    </source>
</evidence>
<dbReference type="EMBL" id="CP036526">
    <property type="protein sequence ID" value="QDT13814.1"/>
    <property type="molecule type" value="Genomic_DNA"/>
</dbReference>
<feature type="repeat" description="ANK" evidence="3">
    <location>
        <begin position="159"/>
        <end position="191"/>
    </location>
</feature>
<dbReference type="InterPro" id="IPR002110">
    <property type="entry name" value="Ankyrin_rpt"/>
</dbReference>
<dbReference type="Pfam" id="PF00023">
    <property type="entry name" value="Ank"/>
    <property type="match status" value="1"/>
</dbReference>
<proteinExistence type="predicted"/>
<evidence type="ECO:0000259" key="4">
    <source>
        <dbReference type="Pfam" id="PF08450"/>
    </source>
</evidence>
<protein>
    <submittedName>
        <fullName evidence="5">Gluconolactonase</fullName>
        <ecNumber evidence="5">3.1.1.17</ecNumber>
    </submittedName>
</protein>
<dbReference type="PROSITE" id="PS50088">
    <property type="entry name" value="ANK_REPEAT"/>
    <property type="match status" value="7"/>
</dbReference>
<dbReference type="EC" id="3.1.1.17" evidence="5"/>
<gene>
    <name evidence="5" type="primary">gnl_5</name>
    <name evidence="5" type="ORF">K239x_58340</name>
</gene>
<feature type="domain" description="SMP-30/Gluconolactonase/LRE-like region" evidence="4">
    <location>
        <begin position="506"/>
        <end position="773"/>
    </location>
</feature>
<dbReference type="SMART" id="SM00248">
    <property type="entry name" value="ANK"/>
    <property type="match status" value="10"/>
</dbReference>
<keyword evidence="1" id="KW-0677">Repeat</keyword>